<feature type="domain" description="RNA polymerase sigma factor 70 region 4 type 2" evidence="6">
    <location>
        <begin position="113"/>
        <end position="158"/>
    </location>
</feature>
<keyword evidence="4" id="KW-0804">Transcription</keyword>
<dbReference type="InterPro" id="IPR013325">
    <property type="entry name" value="RNA_pol_sigma_r2"/>
</dbReference>
<protein>
    <submittedName>
        <fullName evidence="7">Probable RNA polymerase sigma factor fecI</fullName>
    </submittedName>
</protein>
<evidence type="ECO:0000259" key="6">
    <source>
        <dbReference type="Pfam" id="PF08281"/>
    </source>
</evidence>
<evidence type="ECO:0000256" key="2">
    <source>
        <dbReference type="ARBA" id="ARBA00023015"/>
    </source>
</evidence>
<dbReference type="InterPro" id="IPR007627">
    <property type="entry name" value="RNA_pol_sigma70_r2"/>
</dbReference>
<keyword evidence="2" id="KW-0805">Transcription regulation</keyword>
<evidence type="ECO:0000313" key="8">
    <source>
        <dbReference type="Proteomes" id="UP000308196"/>
    </source>
</evidence>
<dbReference type="GO" id="GO:0003677">
    <property type="term" value="F:DNA binding"/>
    <property type="evidence" value="ECO:0007669"/>
    <property type="project" value="InterPro"/>
</dbReference>
<dbReference type="Pfam" id="PF08281">
    <property type="entry name" value="Sigma70_r4_2"/>
    <property type="match status" value="1"/>
</dbReference>
<evidence type="ECO:0000256" key="4">
    <source>
        <dbReference type="ARBA" id="ARBA00023163"/>
    </source>
</evidence>
<dbReference type="CDD" id="cd06171">
    <property type="entry name" value="Sigma70_r4"/>
    <property type="match status" value="1"/>
</dbReference>
<dbReference type="InterPro" id="IPR039425">
    <property type="entry name" value="RNA_pol_sigma-70-like"/>
</dbReference>
<feature type="domain" description="RNA polymerase sigma-70 region 2" evidence="5">
    <location>
        <begin position="11"/>
        <end position="76"/>
    </location>
</feature>
<dbReference type="NCBIfam" id="TIGR02937">
    <property type="entry name" value="sigma70-ECF"/>
    <property type="match status" value="1"/>
</dbReference>
<organism evidence="7 8">
    <name type="scientific">Sphingobacterium thalpophilum</name>
    <dbReference type="NCBI Taxonomy" id="259"/>
    <lineage>
        <taxon>Bacteria</taxon>
        <taxon>Pseudomonadati</taxon>
        <taxon>Bacteroidota</taxon>
        <taxon>Sphingobacteriia</taxon>
        <taxon>Sphingobacteriales</taxon>
        <taxon>Sphingobacteriaceae</taxon>
        <taxon>Sphingobacterium</taxon>
    </lineage>
</organism>
<reference evidence="7 8" key="1">
    <citation type="submission" date="2019-05" db="EMBL/GenBank/DDBJ databases">
        <authorList>
            <consortium name="Pathogen Informatics"/>
        </authorList>
    </citation>
    <scope>NUCLEOTIDE SEQUENCE [LARGE SCALE GENOMIC DNA]</scope>
    <source>
        <strain evidence="7 8">NCTC11429</strain>
    </source>
</reference>
<name>A0A4U9UM50_9SPHI</name>
<accession>A0A4U9UM50</accession>
<evidence type="ECO:0000256" key="1">
    <source>
        <dbReference type="ARBA" id="ARBA00010641"/>
    </source>
</evidence>
<dbReference type="SUPFAM" id="SSF88659">
    <property type="entry name" value="Sigma3 and sigma4 domains of RNA polymerase sigma factors"/>
    <property type="match status" value="1"/>
</dbReference>
<sequence length="191" mass="22454">MSLNKEKFDQLYYQYHQSVFLNIRKYIKDNDIAQDVLQEVFVSLWENKDNLSYERNIAGWLFVVSSNKAISYFKKHINKNLFLSIDASEIADFSLDESEELASQIYDIQWSILEKAIDDLPQKRREVFCLCKLQGYSYTDVASQLGISIESVKDYIKKSNKSIIRYIEEHYNRDETLIQGLLLILLMGCSF</sequence>
<dbReference type="Proteomes" id="UP000308196">
    <property type="component" value="Chromosome"/>
</dbReference>
<keyword evidence="3" id="KW-0731">Sigma factor</keyword>
<dbReference type="STRING" id="1123265.GCA_000686625_01809"/>
<dbReference type="InterPro" id="IPR036388">
    <property type="entry name" value="WH-like_DNA-bd_sf"/>
</dbReference>
<evidence type="ECO:0000259" key="5">
    <source>
        <dbReference type="Pfam" id="PF04542"/>
    </source>
</evidence>
<dbReference type="PANTHER" id="PTHR43133">
    <property type="entry name" value="RNA POLYMERASE ECF-TYPE SIGMA FACTO"/>
    <property type="match status" value="1"/>
</dbReference>
<dbReference type="InterPro" id="IPR013324">
    <property type="entry name" value="RNA_pol_sigma_r3/r4-like"/>
</dbReference>
<dbReference type="GO" id="GO:0006352">
    <property type="term" value="P:DNA-templated transcription initiation"/>
    <property type="evidence" value="ECO:0007669"/>
    <property type="project" value="InterPro"/>
</dbReference>
<dbReference type="SUPFAM" id="SSF88946">
    <property type="entry name" value="Sigma2 domain of RNA polymerase sigma factors"/>
    <property type="match status" value="1"/>
</dbReference>
<dbReference type="Gene3D" id="1.10.10.10">
    <property type="entry name" value="Winged helix-like DNA-binding domain superfamily/Winged helix DNA-binding domain"/>
    <property type="match status" value="1"/>
</dbReference>
<dbReference type="KEGG" id="stha:NCTC11429_01371"/>
<dbReference type="AlphaFoldDB" id="A0A4U9UM50"/>
<dbReference type="GO" id="GO:0016987">
    <property type="term" value="F:sigma factor activity"/>
    <property type="evidence" value="ECO:0007669"/>
    <property type="project" value="UniProtKB-KW"/>
</dbReference>
<proteinExistence type="inferred from homology"/>
<dbReference type="GeneID" id="78462140"/>
<comment type="similarity">
    <text evidence="1">Belongs to the sigma-70 factor family. ECF subfamily.</text>
</comment>
<dbReference type="RefSeq" id="WP_028069301.1">
    <property type="nucleotide sequence ID" value="NZ_JBPFQZ010000010.1"/>
</dbReference>
<dbReference type="PANTHER" id="PTHR43133:SF46">
    <property type="entry name" value="RNA POLYMERASE SIGMA-70 FACTOR ECF SUBFAMILY"/>
    <property type="match status" value="1"/>
</dbReference>
<evidence type="ECO:0000256" key="3">
    <source>
        <dbReference type="ARBA" id="ARBA00023082"/>
    </source>
</evidence>
<dbReference type="Pfam" id="PF04542">
    <property type="entry name" value="Sigma70_r2"/>
    <property type="match status" value="1"/>
</dbReference>
<evidence type="ECO:0000313" key="7">
    <source>
        <dbReference type="EMBL" id="VTR34675.1"/>
    </source>
</evidence>
<dbReference type="InterPro" id="IPR013249">
    <property type="entry name" value="RNA_pol_sigma70_r4_t2"/>
</dbReference>
<dbReference type="Gene3D" id="1.10.1740.10">
    <property type="match status" value="1"/>
</dbReference>
<dbReference type="EMBL" id="LR590484">
    <property type="protein sequence ID" value="VTR34675.1"/>
    <property type="molecule type" value="Genomic_DNA"/>
</dbReference>
<gene>
    <name evidence="7" type="primary">fecI_1</name>
    <name evidence="7" type="ORF">NCTC11429_01371</name>
</gene>
<dbReference type="InterPro" id="IPR014284">
    <property type="entry name" value="RNA_pol_sigma-70_dom"/>
</dbReference>